<sequence length="154" mass="17550">MKKLILVVFLVLAGMEAKAQVQTLDDVFNEFKSKPGVEYQVVNPKMLESMNLDQKAKKDLESIDSLQVLDLSKSDSLTNKKFEQVSRNFNFKGFETMVNSNDDGEMAKIYYRTKDKSIKELVIINIEKGGKGQLVRIFGNIDPSKIHDMMHSNK</sequence>
<evidence type="ECO:0008006" key="4">
    <source>
        <dbReference type="Google" id="ProtNLM"/>
    </source>
</evidence>
<evidence type="ECO:0000313" key="2">
    <source>
        <dbReference type="EMBL" id="EXG77761.1"/>
    </source>
</evidence>
<feature type="signal peptide" evidence="1">
    <location>
        <begin position="1"/>
        <end position="19"/>
    </location>
</feature>
<reference evidence="2" key="1">
    <citation type="submission" date="2013-07" db="EMBL/GenBank/DDBJ databases">
        <authorList>
            <consortium name="DOE Joint Genome Institute"/>
            <person name="Anderson I."/>
            <person name="Huntemann M."/>
            <person name="Han J."/>
            <person name="Chen A."/>
            <person name="Kyrpides N."/>
            <person name="Mavromatis K."/>
            <person name="Markowitz V."/>
            <person name="Palaniappan K."/>
            <person name="Ivanova N."/>
            <person name="Schaumberg A."/>
            <person name="Pati A."/>
            <person name="Liolios K."/>
            <person name="Nordberg H.P."/>
            <person name="Cantor M.N."/>
            <person name="Hua S.X."/>
            <person name="Woyke T."/>
        </authorList>
    </citation>
    <scope>NUCLEOTIDE SEQUENCE [LARGE SCALE GENOMIC DNA]</scope>
    <source>
        <strain evidence="2">DSM 17970</strain>
    </source>
</reference>
<dbReference type="InterPro" id="IPR025348">
    <property type="entry name" value="DUF4252"/>
</dbReference>
<organism evidence="2 3">
    <name type="scientific">Xylanibacter oryzae DSM 17970</name>
    <dbReference type="NCBI Taxonomy" id="915438"/>
    <lineage>
        <taxon>Bacteria</taxon>
        <taxon>Pseudomonadati</taxon>
        <taxon>Bacteroidota</taxon>
        <taxon>Bacteroidia</taxon>
        <taxon>Bacteroidales</taxon>
        <taxon>Prevotellaceae</taxon>
        <taxon>Xylanibacter</taxon>
    </lineage>
</organism>
<dbReference type="Pfam" id="PF14060">
    <property type="entry name" value="DUF4252"/>
    <property type="match status" value="1"/>
</dbReference>
<dbReference type="RefSeq" id="WP_051508802.1">
    <property type="nucleotide sequence ID" value="NZ_KK073873.1"/>
</dbReference>
<proteinExistence type="predicted"/>
<evidence type="ECO:0000313" key="3">
    <source>
        <dbReference type="Proteomes" id="UP000243438"/>
    </source>
</evidence>
<evidence type="ECO:0000256" key="1">
    <source>
        <dbReference type="SAM" id="SignalP"/>
    </source>
</evidence>
<keyword evidence="3" id="KW-1185">Reference proteome</keyword>
<accession>A0ABN0RU59</accession>
<gene>
    <name evidence="2" type="ORF">XylorDRAFT_0106</name>
</gene>
<keyword evidence="1" id="KW-0732">Signal</keyword>
<name>A0ABN0RU59_9BACT</name>
<dbReference type="Proteomes" id="UP000243438">
    <property type="component" value="Unassembled WGS sequence"/>
</dbReference>
<comment type="caution">
    <text evidence="2">The sequence shown here is derived from an EMBL/GenBank/DDBJ whole genome shotgun (WGS) entry which is preliminary data.</text>
</comment>
<feature type="chain" id="PRO_5045627504" description="DUF4252 domain-containing protein" evidence="1">
    <location>
        <begin position="20"/>
        <end position="154"/>
    </location>
</feature>
<protein>
    <recommendedName>
        <fullName evidence="4">DUF4252 domain-containing protein</fullName>
    </recommendedName>
</protein>
<dbReference type="EMBL" id="JFBS01000001">
    <property type="protein sequence ID" value="EXG77761.1"/>
    <property type="molecule type" value="Genomic_DNA"/>
</dbReference>